<dbReference type="EMBL" id="JAYMGO010000015">
    <property type="protein sequence ID" value="KAL1261075.1"/>
    <property type="molecule type" value="Genomic_DNA"/>
</dbReference>
<keyword evidence="3" id="KW-0732">Signal</keyword>
<keyword evidence="1" id="KW-0175">Coiled coil</keyword>
<organism evidence="4 5">
    <name type="scientific">Cirrhinus molitorella</name>
    <name type="common">mud carp</name>
    <dbReference type="NCBI Taxonomy" id="172907"/>
    <lineage>
        <taxon>Eukaryota</taxon>
        <taxon>Metazoa</taxon>
        <taxon>Chordata</taxon>
        <taxon>Craniata</taxon>
        <taxon>Vertebrata</taxon>
        <taxon>Euteleostomi</taxon>
        <taxon>Actinopterygii</taxon>
        <taxon>Neopterygii</taxon>
        <taxon>Teleostei</taxon>
        <taxon>Ostariophysi</taxon>
        <taxon>Cypriniformes</taxon>
        <taxon>Cyprinidae</taxon>
        <taxon>Labeoninae</taxon>
        <taxon>Labeonini</taxon>
        <taxon>Cirrhinus</taxon>
    </lineage>
</organism>
<feature type="coiled-coil region" evidence="1">
    <location>
        <begin position="271"/>
        <end position="298"/>
    </location>
</feature>
<accession>A0ABR3M899</accession>
<evidence type="ECO:0000313" key="5">
    <source>
        <dbReference type="Proteomes" id="UP001558613"/>
    </source>
</evidence>
<evidence type="ECO:0000313" key="4">
    <source>
        <dbReference type="EMBL" id="KAL1261075.1"/>
    </source>
</evidence>
<dbReference type="Proteomes" id="UP001558613">
    <property type="component" value="Unassembled WGS sequence"/>
</dbReference>
<protein>
    <submittedName>
        <fullName evidence="4">Uncharacterized protein</fullName>
    </submittedName>
</protein>
<feature type="signal peptide" evidence="3">
    <location>
        <begin position="1"/>
        <end position="25"/>
    </location>
</feature>
<comment type="caution">
    <text evidence="4">The sequence shown here is derived from an EMBL/GenBank/DDBJ whole genome shotgun (WGS) entry which is preliminary data.</text>
</comment>
<feature type="chain" id="PRO_5045398791" evidence="3">
    <location>
        <begin position="26"/>
        <end position="377"/>
    </location>
</feature>
<keyword evidence="2" id="KW-0472">Membrane</keyword>
<sequence length="377" mass="43219">MNFKKQTIYTAVLSILILMLPSASDHVTCLKRNEAICCPTKCSEKCHSNNTFERATCRSYSGTQMQCIEKQKIDLHHCLNNISHTNKQCIISKAYTVTCNNATLNKQGLWKAPEFQFPFPFSYAKCNSKKENEVECKDFGGKPLQCANPDCGFNSPLGENDICNITPAYDVKCINNKQNTSHYREKNWKAPPDLTFVNARCQMKDDKLECRDFGGTSINCEEHQKCGFNRTFKKDDICYIAQAHNVDCMDENKRPTCCQQTCNWKTPKFKFNNLSCQRKDKKLECREAKNNIKCENDQNCGFDKYLGRDEICFINQSNQDKGEKGLEKEDCNDGCKEEHTGNDTKKWIIGGVVLLVSLVSLVVYRRRKKNKANQEIL</sequence>
<evidence type="ECO:0000256" key="1">
    <source>
        <dbReference type="SAM" id="Coils"/>
    </source>
</evidence>
<keyword evidence="2" id="KW-0812">Transmembrane</keyword>
<gene>
    <name evidence="4" type="ORF">QQF64_008902</name>
</gene>
<evidence type="ECO:0000256" key="2">
    <source>
        <dbReference type="SAM" id="Phobius"/>
    </source>
</evidence>
<evidence type="ECO:0000256" key="3">
    <source>
        <dbReference type="SAM" id="SignalP"/>
    </source>
</evidence>
<proteinExistence type="predicted"/>
<keyword evidence="5" id="KW-1185">Reference proteome</keyword>
<name>A0ABR3M899_9TELE</name>
<dbReference type="NCBIfam" id="TIGR01167">
    <property type="entry name" value="LPXTG_anchor"/>
    <property type="match status" value="1"/>
</dbReference>
<reference evidence="4 5" key="1">
    <citation type="submission" date="2023-09" db="EMBL/GenBank/DDBJ databases">
        <authorList>
            <person name="Wang M."/>
        </authorList>
    </citation>
    <scope>NUCLEOTIDE SEQUENCE [LARGE SCALE GENOMIC DNA]</scope>
    <source>
        <strain evidence="4">GT-2023</strain>
        <tissue evidence="4">Liver</tissue>
    </source>
</reference>
<keyword evidence="2" id="KW-1133">Transmembrane helix</keyword>
<feature type="transmembrane region" description="Helical" evidence="2">
    <location>
        <begin position="347"/>
        <end position="364"/>
    </location>
</feature>